<accession>A0ABM8UZD6</accession>
<comment type="caution">
    <text evidence="1">The sequence shown here is derived from an EMBL/GenBank/DDBJ whole genome shotgun (WGS) entry which is preliminary data.</text>
</comment>
<proteinExistence type="predicted"/>
<dbReference type="InterPro" id="IPR036188">
    <property type="entry name" value="FAD/NAD-bd_sf"/>
</dbReference>
<keyword evidence="2" id="KW-1185">Reference proteome</keyword>
<protein>
    <recommendedName>
        <fullName evidence="3">Lycopene beta-cyclase</fullName>
    </recommendedName>
</protein>
<dbReference type="Proteomes" id="UP000679725">
    <property type="component" value="Unassembled WGS sequence"/>
</dbReference>
<dbReference type="EMBL" id="CAJRAU010000013">
    <property type="protein sequence ID" value="CAG5074754.1"/>
    <property type="molecule type" value="Genomic_DNA"/>
</dbReference>
<name>A0ABM8UZD6_9BACT</name>
<evidence type="ECO:0000313" key="1">
    <source>
        <dbReference type="EMBL" id="CAG5074754.1"/>
    </source>
</evidence>
<dbReference type="Pfam" id="PF05834">
    <property type="entry name" value="Lycopene_cycl"/>
    <property type="match status" value="1"/>
</dbReference>
<gene>
    <name evidence="1" type="ORF">DYBT9623_05442</name>
</gene>
<sequence length="388" mass="45066">MQARQFDIIITGSGLAGLSLAYRAMKEGVWANEKILIIDKQPKEKNDRTWCFWQDENEDSAFQEVVYKSWKELSFFTNEGRQIRLESGNYTYSMIRSVDFYHHVISFLSRSKQITFVYENIVSIQNSENGGTVVTQDDSYQARYIFNSVYTKPQLSKQNQYFLQHFKGVTIRTDQFKGSPLEMYLMDYRTSQENGTTFFYTLPISDQEVFVEYTIFSKALLQQNEYDDKIAEYLRTVLKITDYKIIENEYGVIPMTDFAFRRRSGNIIHIGTVGGDTRASSGYTFTNTQKTISKILASYTKYGHPFSLTENISQKHKLLDATILNVLDTMHYQGHQIFTDLFTNAKAKTIFAFLDSESSVKDDLRIMCSLKANHFIRPFLKVCLQKLV</sequence>
<dbReference type="PANTHER" id="PTHR39757">
    <property type="match status" value="1"/>
</dbReference>
<evidence type="ECO:0000313" key="2">
    <source>
        <dbReference type="Proteomes" id="UP000679725"/>
    </source>
</evidence>
<dbReference type="RefSeq" id="WP_215236660.1">
    <property type="nucleotide sequence ID" value="NZ_CAJRAU010000013.1"/>
</dbReference>
<evidence type="ECO:0008006" key="3">
    <source>
        <dbReference type="Google" id="ProtNLM"/>
    </source>
</evidence>
<dbReference type="PANTHER" id="PTHR39757:SF5">
    <property type="entry name" value="OS02G0190600 PROTEIN"/>
    <property type="match status" value="1"/>
</dbReference>
<reference evidence="1 2" key="1">
    <citation type="submission" date="2021-04" db="EMBL/GenBank/DDBJ databases">
        <authorList>
            <person name="Rodrigo-Torres L."/>
            <person name="Arahal R. D."/>
            <person name="Lucena T."/>
        </authorList>
    </citation>
    <scope>NUCLEOTIDE SEQUENCE [LARGE SCALE GENOMIC DNA]</scope>
    <source>
        <strain evidence="1 2">CECT 9623</strain>
    </source>
</reference>
<dbReference type="SUPFAM" id="SSF51905">
    <property type="entry name" value="FAD/NAD(P)-binding domain"/>
    <property type="match status" value="1"/>
</dbReference>
<organism evidence="1 2">
    <name type="scientific">Dyadobacter linearis</name>
    <dbReference type="NCBI Taxonomy" id="2823330"/>
    <lineage>
        <taxon>Bacteria</taxon>
        <taxon>Pseudomonadati</taxon>
        <taxon>Bacteroidota</taxon>
        <taxon>Cytophagia</taxon>
        <taxon>Cytophagales</taxon>
        <taxon>Spirosomataceae</taxon>
        <taxon>Dyadobacter</taxon>
    </lineage>
</organism>
<dbReference type="Gene3D" id="3.50.50.60">
    <property type="entry name" value="FAD/NAD(P)-binding domain"/>
    <property type="match status" value="1"/>
</dbReference>